<accession>A0A914SJC5</accession>
<feature type="transmembrane region" description="Helical" evidence="1">
    <location>
        <begin position="44"/>
        <end position="77"/>
    </location>
</feature>
<dbReference type="WBParaSite" id="PEQ_0001402601-mRNA-1">
    <property type="protein sequence ID" value="PEQ_0001402601-mRNA-1"/>
    <property type="gene ID" value="PEQ_0001402601"/>
</dbReference>
<evidence type="ECO:0000313" key="2">
    <source>
        <dbReference type="Proteomes" id="UP000887564"/>
    </source>
</evidence>
<proteinExistence type="predicted"/>
<reference evidence="3" key="1">
    <citation type="submission" date="2022-11" db="UniProtKB">
        <authorList>
            <consortium name="WormBaseParasite"/>
        </authorList>
    </citation>
    <scope>IDENTIFICATION</scope>
</reference>
<protein>
    <submittedName>
        <fullName evidence="3">7TM GPCR serpentine receptor class x (Srx) domain-containing protein</fullName>
    </submittedName>
</protein>
<evidence type="ECO:0000256" key="1">
    <source>
        <dbReference type="SAM" id="Phobius"/>
    </source>
</evidence>
<evidence type="ECO:0000313" key="3">
    <source>
        <dbReference type="WBParaSite" id="PEQ_0001402601-mRNA-1"/>
    </source>
</evidence>
<feature type="transmembrane region" description="Helical" evidence="1">
    <location>
        <begin position="129"/>
        <end position="151"/>
    </location>
</feature>
<dbReference type="Proteomes" id="UP000887564">
    <property type="component" value="Unplaced"/>
</dbReference>
<keyword evidence="1" id="KW-1133">Transmembrane helix</keyword>
<keyword evidence="2" id="KW-1185">Reference proteome</keyword>
<organism evidence="2 3">
    <name type="scientific">Parascaris equorum</name>
    <name type="common">Equine roundworm</name>
    <dbReference type="NCBI Taxonomy" id="6256"/>
    <lineage>
        <taxon>Eukaryota</taxon>
        <taxon>Metazoa</taxon>
        <taxon>Ecdysozoa</taxon>
        <taxon>Nematoda</taxon>
        <taxon>Chromadorea</taxon>
        <taxon>Rhabditida</taxon>
        <taxon>Spirurina</taxon>
        <taxon>Ascaridomorpha</taxon>
        <taxon>Ascaridoidea</taxon>
        <taxon>Ascarididae</taxon>
        <taxon>Parascaris</taxon>
    </lineage>
</organism>
<dbReference type="AlphaFoldDB" id="A0A914SJC5"/>
<name>A0A914SJC5_PAREQ</name>
<sequence>MRWPTNCPLEVHELVGPERFDSKNPNYMMPFFWTKEPVPATRSWYDVCFVLISGGAVIVCGIECAFGLICLLLNLIHFSIFLPKYEGDGIPALVCFITFVQFSVFYGYKVLFMIAIMEKRARLFKQQLIFQYATCIFLLLNSSFTLAANLGGYNEEYLYAQKNPPLILIVACLSTALHNSQWRYRKRVFFTYCSIMHENLKNASKPVQA</sequence>
<keyword evidence="1" id="KW-0812">Transmembrane</keyword>
<feature type="transmembrane region" description="Helical" evidence="1">
    <location>
        <begin position="163"/>
        <end position="180"/>
    </location>
</feature>
<keyword evidence="1" id="KW-0472">Membrane</keyword>
<feature type="transmembrane region" description="Helical" evidence="1">
    <location>
        <begin position="89"/>
        <end position="108"/>
    </location>
</feature>